<protein>
    <recommendedName>
        <fullName evidence="5">Universal stress protein</fullName>
    </recommendedName>
</protein>
<accession>A0A6F8PUU0</accession>
<dbReference type="RefSeq" id="WP_173272043.1">
    <property type="nucleotide sequence ID" value="NZ_AP021889.1"/>
</dbReference>
<organism evidence="7 8">
    <name type="scientific">Thiosulfatimonas sediminis</name>
    <dbReference type="NCBI Taxonomy" id="2675054"/>
    <lineage>
        <taxon>Bacteria</taxon>
        <taxon>Pseudomonadati</taxon>
        <taxon>Pseudomonadota</taxon>
        <taxon>Gammaproteobacteria</taxon>
        <taxon>Thiotrichales</taxon>
        <taxon>Piscirickettsiaceae</taxon>
        <taxon>Thiosulfatimonas</taxon>
    </lineage>
</organism>
<dbReference type="KEGG" id="tse:THMIRHAS_12850"/>
<sequence length="159" mass="17629">MFTQSQRPYQHLLVALDFSPSGYAAFARAQSMAAQHSTRISVLHVVELPVNHVLEDNAVIGLPGIWDSSLIESLQQGAQHKMQQLAQQVAHGDLNIHFEMVIGHPADEICQYSTQYNVDCILMGFHGHSPLRALLGSTSHSVLQMAHCDVLNVKQHNKE</sequence>
<dbReference type="PIRSF" id="PIRSF006276">
    <property type="entry name" value="UspA"/>
    <property type="match status" value="1"/>
</dbReference>
<dbReference type="CDD" id="cd00293">
    <property type="entry name" value="USP-like"/>
    <property type="match status" value="1"/>
</dbReference>
<name>A0A6F8PUU0_9GAMM</name>
<dbReference type="Pfam" id="PF00582">
    <property type="entry name" value="Usp"/>
    <property type="match status" value="1"/>
</dbReference>
<evidence type="ECO:0000256" key="1">
    <source>
        <dbReference type="ARBA" id="ARBA00004496"/>
    </source>
</evidence>
<dbReference type="PANTHER" id="PTHR46268">
    <property type="entry name" value="STRESS RESPONSE PROTEIN NHAX"/>
    <property type="match status" value="1"/>
</dbReference>
<dbReference type="InterPro" id="IPR014729">
    <property type="entry name" value="Rossmann-like_a/b/a_fold"/>
</dbReference>
<evidence type="ECO:0000259" key="6">
    <source>
        <dbReference type="Pfam" id="PF00582"/>
    </source>
</evidence>
<evidence type="ECO:0000256" key="2">
    <source>
        <dbReference type="ARBA" id="ARBA00008791"/>
    </source>
</evidence>
<dbReference type="InterPro" id="IPR006016">
    <property type="entry name" value="UspA"/>
</dbReference>
<dbReference type="EMBL" id="AP021889">
    <property type="protein sequence ID" value="BBP45912.1"/>
    <property type="molecule type" value="Genomic_DNA"/>
</dbReference>
<evidence type="ECO:0000256" key="3">
    <source>
        <dbReference type="ARBA" id="ARBA00011738"/>
    </source>
</evidence>
<keyword evidence="8" id="KW-1185">Reference proteome</keyword>
<keyword evidence="4 5" id="KW-0963">Cytoplasm</keyword>
<evidence type="ECO:0000313" key="8">
    <source>
        <dbReference type="Proteomes" id="UP000501726"/>
    </source>
</evidence>
<evidence type="ECO:0000256" key="5">
    <source>
        <dbReference type="PIRNR" id="PIRNR006276"/>
    </source>
</evidence>
<comment type="subunit">
    <text evidence="3">Homodimer.</text>
</comment>
<dbReference type="AlphaFoldDB" id="A0A6F8PUU0"/>
<comment type="subcellular location">
    <subcellularLocation>
        <location evidence="1 5">Cytoplasm</location>
    </subcellularLocation>
</comment>
<gene>
    <name evidence="7" type="ORF">THMIRHAS_12850</name>
</gene>
<dbReference type="Proteomes" id="UP000501726">
    <property type="component" value="Chromosome"/>
</dbReference>
<evidence type="ECO:0000313" key="7">
    <source>
        <dbReference type="EMBL" id="BBP45912.1"/>
    </source>
</evidence>
<comment type="similarity">
    <text evidence="2 5">Belongs to the universal stress protein A family.</text>
</comment>
<dbReference type="SUPFAM" id="SSF52402">
    <property type="entry name" value="Adenine nucleotide alpha hydrolases-like"/>
    <property type="match status" value="1"/>
</dbReference>
<dbReference type="PANTHER" id="PTHR46268:SF23">
    <property type="entry name" value="UNIVERSAL STRESS PROTEIN A-RELATED"/>
    <property type="match status" value="1"/>
</dbReference>
<dbReference type="PRINTS" id="PR01438">
    <property type="entry name" value="UNVRSLSTRESS"/>
</dbReference>
<reference evidence="8" key="1">
    <citation type="submission" date="2019-11" db="EMBL/GenBank/DDBJ databases">
        <title>Isolation and characterization of two novel species in the genus Thiomicrorhabdus.</title>
        <authorList>
            <person name="Mochizuki J."/>
            <person name="Kojima H."/>
            <person name="Fukui M."/>
        </authorList>
    </citation>
    <scope>NUCLEOTIDE SEQUENCE [LARGE SCALE GENOMIC DNA]</scope>
    <source>
        <strain evidence="8">aks77</strain>
    </source>
</reference>
<dbReference type="GO" id="GO:0005737">
    <property type="term" value="C:cytoplasm"/>
    <property type="evidence" value="ECO:0007669"/>
    <property type="project" value="UniProtKB-SubCell"/>
</dbReference>
<feature type="domain" description="UspA" evidence="6">
    <location>
        <begin position="9"/>
        <end position="154"/>
    </location>
</feature>
<evidence type="ECO:0000256" key="4">
    <source>
        <dbReference type="ARBA" id="ARBA00022490"/>
    </source>
</evidence>
<dbReference type="InterPro" id="IPR006015">
    <property type="entry name" value="Universal_stress_UspA"/>
</dbReference>
<dbReference type="Gene3D" id="3.40.50.620">
    <property type="entry name" value="HUPs"/>
    <property type="match status" value="1"/>
</dbReference>
<proteinExistence type="inferred from homology"/>